<dbReference type="Pfam" id="PF00440">
    <property type="entry name" value="TetR_N"/>
    <property type="match status" value="1"/>
</dbReference>
<name>A0A7W7KAR1_9SPHN</name>
<dbReference type="Gene3D" id="1.10.357.10">
    <property type="entry name" value="Tetracycline Repressor, domain 2"/>
    <property type="match status" value="1"/>
</dbReference>
<evidence type="ECO:0000256" key="3">
    <source>
        <dbReference type="ARBA" id="ARBA00023163"/>
    </source>
</evidence>
<dbReference type="GO" id="GO:0003700">
    <property type="term" value="F:DNA-binding transcription factor activity"/>
    <property type="evidence" value="ECO:0007669"/>
    <property type="project" value="TreeGrafter"/>
</dbReference>
<evidence type="ECO:0000256" key="2">
    <source>
        <dbReference type="ARBA" id="ARBA00023125"/>
    </source>
</evidence>
<dbReference type="GO" id="GO:0000976">
    <property type="term" value="F:transcription cis-regulatory region binding"/>
    <property type="evidence" value="ECO:0007669"/>
    <property type="project" value="TreeGrafter"/>
</dbReference>
<dbReference type="AlphaFoldDB" id="A0A7W7KAR1"/>
<feature type="domain" description="HTH tetR-type" evidence="5">
    <location>
        <begin position="15"/>
        <end position="75"/>
    </location>
</feature>
<proteinExistence type="predicted"/>
<feature type="DNA-binding region" description="H-T-H motif" evidence="4">
    <location>
        <begin position="38"/>
        <end position="57"/>
    </location>
</feature>
<dbReference type="SUPFAM" id="SSF46689">
    <property type="entry name" value="Homeodomain-like"/>
    <property type="match status" value="1"/>
</dbReference>
<dbReference type="RefSeq" id="WP_184244855.1">
    <property type="nucleotide sequence ID" value="NZ_JACHLR010000008.1"/>
</dbReference>
<dbReference type="InterPro" id="IPR001647">
    <property type="entry name" value="HTH_TetR"/>
</dbReference>
<organism evidence="6 7">
    <name type="scientific">Novosphingobium chloroacetimidivorans</name>
    <dbReference type="NCBI Taxonomy" id="1428314"/>
    <lineage>
        <taxon>Bacteria</taxon>
        <taxon>Pseudomonadati</taxon>
        <taxon>Pseudomonadota</taxon>
        <taxon>Alphaproteobacteria</taxon>
        <taxon>Sphingomonadales</taxon>
        <taxon>Sphingomonadaceae</taxon>
        <taxon>Novosphingobium</taxon>
    </lineage>
</organism>
<dbReference type="PANTHER" id="PTHR30055:SF234">
    <property type="entry name" value="HTH-TYPE TRANSCRIPTIONAL REGULATOR BETI"/>
    <property type="match status" value="1"/>
</dbReference>
<evidence type="ECO:0000313" key="6">
    <source>
        <dbReference type="EMBL" id="MBB4858819.1"/>
    </source>
</evidence>
<evidence type="ECO:0000259" key="5">
    <source>
        <dbReference type="PROSITE" id="PS50977"/>
    </source>
</evidence>
<gene>
    <name evidence="6" type="ORF">HNO88_002145</name>
</gene>
<reference evidence="6 7" key="1">
    <citation type="submission" date="2020-08" db="EMBL/GenBank/DDBJ databases">
        <title>Functional genomics of gut bacteria from endangered species of beetles.</title>
        <authorList>
            <person name="Carlos-Shanley C."/>
        </authorList>
    </citation>
    <scope>NUCLEOTIDE SEQUENCE [LARGE SCALE GENOMIC DNA]</scope>
    <source>
        <strain evidence="6 7">S00245</strain>
    </source>
</reference>
<dbReference type="EMBL" id="JACHLR010000008">
    <property type="protein sequence ID" value="MBB4858819.1"/>
    <property type="molecule type" value="Genomic_DNA"/>
</dbReference>
<dbReference type="Proteomes" id="UP000555448">
    <property type="component" value="Unassembled WGS sequence"/>
</dbReference>
<keyword evidence="1" id="KW-0805">Transcription regulation</keyword>
<keyword evidence="7" id="KW-1185">Reference proteome</keyword>
<dbReference type="InterPro" id="IPR050109">
    <property type="entry name" value="HTH-type_TetR-like_transc_reg"/>
</dbReference>
<evidence type="ECO:0000256" key="4">
    <source>
        <dbReference type="PROSITE-ProRule" id="PRU00335"/>
    </source>
</evidence>
<keyword evidence="2 4" id="KW-0238">DNA-binding</keyword>
<sequence length="194" mass="22017">MEVTPPRRRMGSPDSAVSNQLLDATERVMREEGYAAATSRRIAEEAGLKQQLVYYYFETMDDLLLAAFKRRTSRALERIDEEAASRQPIQTIWESWNSTVDAKLVFEFFALANHHDGVREEVNRFMAAARRKHAEAIARQVDEHGLDLGPFSPEALSFMLFSTALLLGREEAMGLTIGHTDVRKLFDWGIARIG</sequence>
<dbReference type="InterPro" id="IPR009057">
    <property type="entry name" value="Homeodomain-like_sf"/>
</dbReference>
<comment type="caution">
    <text evidence="6">The sequence shown here is derived from an EMBL/GenBank/DDBJ whole genome shotgun (WGS) entry which is preliminary data.</text>
</comment>
<dbReference type="PRINTS" id="PR00455">
    <property type="entry name" value="HTHTETR"/>
</dbReference>
<dbReference type="PROSITE" id="PS50977">
    <property type="entry name" value="HTH_TETR_2"/>
    <property type="match status" value="1"/>
</dbReference>
<accession>A0A7W7KAR1</accession>
<evidence type="ECO:0000313" key="7">
    <source>
        <dbReference type="Proteomes" id="UP000555448"/>
    </source>
</evidence>
<evidence type="ECO:0000256" key="1">
    <source>
        <dbReference type="ARBA" id="ARBA00023015"/>
    </source>
</evidence>
<protein>
    <submittedName>
        <fullName evidence="6">AcrR family transcriptional regulator</fullName>
    </submittedName>
</protein>
<keyword evidence="3" id="KW-0804">Transcription</keyword>
<dbReference type="PANTHER" id="PTHR30055">
    <property type="entry name" value="HTH-TYPE TRANSCRIPTIONAL REGULATOR RUTR"/>
    <property type="match status" value="1"/>
</dbReference>